<dbReference type="PROSITE" id="PS50883">
    <property type="entry name" value="EAL"/>
    <property type="match status" value="1"/>
</dbReference>
<dbReference type="Pfam" id="PF00990">
    <property type="entry name" value="GGDEF"/>
    <property type="match status" value="1"/>
</dbReference>
<proteinExistence type="predicted"/>
<dbReference type="PANTHER" id="PTHR44757:SF2">
    <property type="entry name" value="BIOFILM ARCHITECTURE MAINTENANCE PROTEIN MBAA"/>
    <property type="match status" value="1"/>
</dbReference>
<dbReference type="CDD" id="cd01948">
    <property type="entry name" value="EAL"/>
    <property type="match status" value="1"/>
</dbReference>
<dbReference type="InterPro" id="IPR035919">
    <property type="entry name" value="EAL_sf"/>
</dbReference>
<comment type="caution">
    <text evidence="3">The sequence shown here is derived from an EMBL/GenBank/DDBJ whole genome shotgun (WGS) entry which is preliminary data.</text>
</comment>
<sequence length="227" mass="25635">MLNDIEMTASTSIGISLFPQDGDDRDTLIKKADHAMYFAKQDGKQQYQFYQSATGNVHDQFFKMEQLLKNAIRNGELSLVYQPQVNMKTKQVHGVEALLRWHNEEMGFVSPAEFIPIAEESGLIVEIGEWVIRTACLQMKEWQEKGMRPVPVSVNVSIRQFYRTDFVDTLQNIIKETGIDPHFLELEITKSIASNAGVVISILQQLKQLASMSLLTISAQATAHCSI</sequence>
<name>A0A1Q8Q749_9BACI</name>
<dbReference type="InterPro" id="IPR043128">
    <property type="entry name" value="Rev_trsase/Diguanyl_cyclase"/>
</dbReference>
<protein>
    <recommendedName>
        <fullName evidence="5">EAL domain-containing protein</fullName>
    </recommendedName>
</protein>
<gene>
    <name evidence="3" type="ORF">BTO30_04090</name>
</gene>
<evidence type="ECO:0000259" key="1">
    <source>
        <dbReference type="PROSITE" id="PS50883"/>
    </source>
</evidence>
<dbReference type="SUPFAM" id="SSF141868">
    <property type="entry name" value="EAL domain-like"/>
    <property type="match status" value="1"/>
</dbReference>
<reference evidence="3 4" key="1">
    <citation type="submission" date="2016-12" db="EMBL/GenBank/DDBJ databases">
        <title>Domibacillus antri genome sequencing.</title>
        <authorList>
            <person name="Verma A."/>
            <person name="Krishnamurthi S."/>
        </authorList>
    </citation>
    <scope>NUCLEOTIDE SEQUENCE [LARGE SCALE GENOMIC DNA]</scope>
    <source>
        <strain evidence="3 4">XD80</strain>
    </source>
</reference>
<dbReference type="InterPro" id="IPR001633">
    <property type="entry name" value="EAL_dom"/>
</dbReference>
<evidence type="ECO:0008006" key="5">
    <source>
        <dbReference type="Google" id="ProtNLM"/>
    </source>
</evidence>
<dbReference type="Gene3D" id="3.30.70.270">
    <property type="match status" value="1"/>
</dbReference>
<dbReference type="Proteomes" id="UP000185568">
    <property type="component" value="Unassembled WGS sequence"/>
</dbReference>
<dbReference type="Pfam" id="PF00563">
    <property type="entry name" value="EAL"/>
    <property type="match status" value="1"/>
</dbReference>
<evidence type="ECO:0000259" key="2">
    <source>
        <dbReference type="PROSITE" id="PS50887"/>
    </source>
</evidence>
<dbReference type="RefSeq" id="WP_075397449.1">
    <property type="nucleotide sequence ID" value="NZ_MSDU01000008.1"/>
</dbReference>
<dbReference type="PANTHER" id="PTHR44757">
    <property type="entry name" value="DIGUANYLATE CYCLASE DGCP"/>
    <property type="match status" value="1"/>
</dbReference>
<dbReference type="OrthoDB" id="9759607at2"/>
<evidence type="ECO:0000313" key="3">
    <source>
        <dbReference type="EMBL" id="OLN23159.1"/>
    </source>
</evidence>
<accession>A0A1Q8Q749</accession>
<feature type="domain" description="EAL" evidence="1">
    <location>
        <begin position="61"/>
        <end position="227"/>
    </location>
</feature>
<dbReference type="AlphaFoldDB" id="A0A1Q8Q749"/>
<dbReference type="STRING" id="1714264.BTO30_04090"/>
<dbReference type="SMART" id="SM00052">
    <property type="entry name" value="EAL"/>
    <property type="match status" value="1"/>
</dbReference>
<dbReference type="InterPro" id="IPR029787">
    <property type="entry name" value="Nucleotide_cyclase"/>
</dbReference>
<feature type="domain" description="GGDEF" evidence="2">
    <location>
        <begin position="1"/>
        <end position="52"/>
    </location>
</feature>
<evidence type="ECO:0000313" key="4">
    <source>
        <dbReference type="Proteomes" id="UP000185568"/>
    </source>
</evidence>
<organism evidence="3 4">
    <name type="scientific">Domibacillus antri</name>
    <dbReference type="NCBI Taxonomy" id="1714264"/>
    <lineage>
        <taxon>Bacteria</taxon>
        <taxon>Bacillati</taxon>
        <taxon>Bacillota</taxon>
        <taxon>Bacilli</taxon>
        <taxon>Bacillales</taxon>
        <taxon>Bacillaceae</taxon>
        <taxon>Domibacillus</taxon>
    </lineage>
</organism>
<keyword evidence="4" id="KW-1185">Reference proteome</keyword>
<dbReference type="PROSITE" id="PS50887">
    <property type="entry name" value="GGDEF"/>
    <property type="match status" value="1"/>
</dbReference>
<dbReference type="InterPro" id="IPR000160">
    <property type="entry name" value="GGDEF_dom"/>
</dbReference>
<dbReference type="Gene3D" id="3.20.20.450">
    <property type="entry name" value="EAL domain"/>
    <property type="match status" value="1"/>
</dbReference>
<dbReference type="SUPFAM" id="SSF55073">
    <property type="entry name" value="Nucleotide cyclase"/>
    <property type="match status" value="1"/>
</dbReference>
<dbReference type="EMBL" id="MSDU01000008">
    <property type="protein sequence ID" value="OLN23159.1"/>
    <property type="molecule type" value="Genomic_DNA"/>
</dbReference>
<dbReference type="InterPro" id="IPR052155">
    <property type="entry name" value="Biofilm_reg_signaling"/>
</dbReference>